<evidence type="ECO:0000313" key="3">
    <source>
        <dbReference type="Proteomes" id="UP000657592"/>
    </source>
</evidence>
<proteinExistence type="predicted"/>
<sequence>MSIKKIAQRAAIAVAAAGLVIAGFAAPAHAAETTTPGFRGGFWPADAGDGILQEFGKVYGWTEATIALAKPENSTGNQDMADERFTFSHPDTTQAFTFIAPRGKEHLWNEWNAFEPIGLRGPGAPGIWLPTINFGAMSTPGNGSPAGNGGVRAAGGEYSVGIAFTKFNGIHVSPDGMFFQHIIVEPGSGDWRFDPVQPPAGHVWGQAYGEWDPTLRNGAGGWKAPTAAPEGGSFTSNVEADVVEDVTTPPTGKFELSAPANATARIGDAKIVDGQSVSTGKLGQFSVTDDRVELKGWELTTAVEDFKKAGSEDILKSALGVKPVLVTPVAGVTAGAEQVAGSAIYPSTFAEAAAGAARGKATFDADLTFKAPKGADAGTYTSKLTMTLVSK</sequence>
<reference evidence="2" key="1">
    <citation type="journal article" date="2014" name="Int. J. Syst. Evol. Microbiol.">
        <title>Complete genome sequence of Corynebacterium casei LMG S-19264T (=DSM 44701T), isolated from a smear-ripened cheese.</title>
        <authorList>
            <consortium name="US DOE Joint Genome Institute (JGI-PGF)"/>
            <person name="Walter F."/>
            <person name="Albersmeier A."/>
            <person name="Kalinowski J."/>
            <person name="Ruckert C."/>
        </authorList>
    </citation>
    <scope>NUCLEOTIDE SEQUENCE</scope>
    <source>
        <strain evidence="2">CGMCC 1.15794</strain>
    </source>
</reference>
<comment type="caution">
    <text evidence="2">The sequence shown here is derived from an EMBL/GenBank/DDBJ whole genome shotgun (WGS) entry which is preliminary data.</text>
</comment>
<evidence type="ECO:0000313" key="2">
    <source>
        <dbReference type="EMBL" id="GGH47839.1"/>
    </source>
</evidence>
<name>A0A917MMK9_9MICO</name>
<organism evidence="2 3">
    <name type="scientific">Microbacterium album</name>
    <dbReference type="NCBI Taxonomy" id="2053191"/>
    <lineage>
        <taxon>Bacteria</taxon>
        <taxon>Bacillati</taxon>
        <taxon>Actinomycetota</taxon>
        <taxon>Actinomycetes</taxon>
        <taxon>Micrococcales</taxon>
        <taxon>Microbacteriaceae</taxon>
        <taxon>Microbacterium</taxon>
    </lineage>
</organism>
<keyword evidence="3" id="KW-1185">Reference proteome</keyword>
<feature type="signal peptide" evidence="1">
    <location>
        <begin position="1"/>
        <end position="30"/>
    </location>
</feature>
<evidence type="ECO:0000256" key="1">
    <source>
        <dbReference type="SAM" id="SignalP"/>
    </source>
</evidence>
<dbReference type="AlphaFoldDB" id="A0A917MMK9"/>
<protein>
    <recommendedName>
        <fullName evidence="4">WxL domain-containing protein</fullName>
    </recommendedName>
</protein>
<dbReference type="Proteomes" id="UP000657592">
    <property type="component" value="Unassembled WGS sequence"/>
</dbReference>
<dbReference type="EMBL" id="BMJY01000012">
    <property type="protein sequence ID" value="GGH47839.1"/>
    <property type="molecule type" value="Genomic_DNA"/>
</dbReference>
<accession>A0A917MMK9</accession>
<evidence type="ECO:0008006" key="4">
    <source>
        <dbReference type="Google" id="ProtNLM"/>
    </source>
</evidence>
<feature type="chain" id="PRO_5036791932" description="WxL domain-containing protein" evidence="1">
    <location>
        <begin position="31"/>
        <end position="391"/>
    </location>
</feature>
<reference evidence="2" key="2">
    <citation type="submission" date="2020-09" db="EMBL/GenBank/DDBJ databases">
        <authorList>
            <person name="Sun Q."/>
            <person name="Zhou Y."/>
        </authorList>
    </citation>
    <scope>NUCLEOTIDE SEQUENCE</scope>
    <source>
        <strain evidence="2">CGMCC 1.15794</strain>
    </source>
</reference>
<dbReference type="RefSeq" id="WP_188756616.1">
    <property type="nucleotide sequence ID" value="NZ_BMJY01000012.1"/>
</dbReference>
<gene>
    <name evidence="2" type="ORF">GCM10010921_24870</name>
</gene>
<keyword evidence="1" id="KW-0732">Signal</keyword>